<dbReference type="RefSeq" id="WP_139272632.1">
    <property type="nucleotide sequence ID" value="NZ_CP156749.1"/>
</dbReference>
<dbReference type="EMBL" id="FNSC01000001">
    <property type="protein sequence ID" value="SEC33553.1"/>
    <property type="molecule type" value="Genomic_DNA"/>
</dbReference>
<feature type="transmembrane region" description="Helical" evidence="1">
    <location>
        <begin position="47"/>
        <end position="66"/>
    </location>
</feature>
<keyword evidence="1" id="KW-0472">Membrane</keyword>
<keyword evidence="1" id="KW-0812">Transmembrane</keyword>
<dbReference type="OrthoDB" id="6891214at2"/>
<proteinExistence type="predicted"/>
<dbReference type="AlphaFoldDB" id="A0A1H4RNT6"/>
<protein>
    <recommendedName>
        <fullName evidence="4">Transmembrane protein</fullName>
    </recommendedName>
</protein>
<feature type="transmembrane region" description="Helical" evidence="1">
    <location>
        <begin position="109"/>
        <end position="129"/>
    </location>
</feature>
<evidence type="ECO:0000256" key="1">
    <source>
        <dbReference type="SAM" id="Phobius"/>
    </source>
</evidence>
<evidence type="ECO:0000313" key="2">
    <source>
        <dbReference type="EMBL" id="SEC33553.1"/>
    </source>
</evidence>
<organism evidence="2 3">
    <name type="scientific">Pseudomonas anguilliseptica</name>
    <dbReference type="NCBI Taxonomy" id="53406"/>
    <lineage>
        <taxon>Bacteria</taxon>
        <taxon>Pseudomonadati</taxon>
        <taxon>Pseudomonadota</taxon>
        <taxon>Gammaproteobacteria</taxon>
        <taxon>Pseudomonadales</taxon>
        <taxon>Pseudomonadaceae</taxon>
        <taxon>Pseudomonas</taxon>
    </lineage>
</organism>
<feature type="transmembrane region" description="Helical" evidence="1">
    <location>
        <begin position="78"/>
        <end position="97"/>
    </location>
</feature>
<keyword evidence="1" id="KW-1133">Transmembrane helix</keyword>
<evidence type="ECO:0000313" key="3">
    <source>
        <dbReference type="Proteomes" id="UP000242849"/>
    </source>
</evidence>
<evidence type="ECO:0008006" key="4">
    <source>
        <dbReference type="Google" id="ProtNLM"/>
    </source>
</evidence>
<name>A0A1H4RNT6_PSEAG</name>
<dbReference type="STRING" id="53406.SAMN05421553_0692"/>
<reference evidence="3" key="1">
    <citation type="submission" date="2016-10" db="EMBL/GenBank/DDBJ databases">
        <authorList>
            <person name="Varghese N."/>
            <person name="Submissions S."/>
        </authorList>
    </citation>
    <scope>NUCLEOTIDE SEQUENCE [LARGE SCALE GENOMIC DNA]</scope>
    <source>
        <strain evidence="3">DSM 12111</strain>
    </source>
</reference>
<accession>A0A1H4RNT6</accession>
<gene>
    <name evidence="2" type="ORF">SAMN05421553_0692</name>
</gene>
<dbReference type="Proteomes" id="UP000242849">
    <property type="component" value="Unassembled WGS sequence"/>
</dbReference>
<sequence>MFALRHALLPLTALTGIALLIWAGSQPDYWMLRALPAGSELPYPLKPVLVFCAVVLAECSLLLAILRPRSYCRSWGRALCASVLAIGLALFWLQGALHAPPYYGMHLQWWLAVSLGLVLLSVYSAVQAWRQRRNRVKA</sequence>
<keyword evidence="3" id="KW-1185">Reference proteome</keyword>